<evidence type="ECO:0000256" key="8">
    <source>
        <dbReference type="ARBA" id="ARBA00022824"/>
    </source>
</evidence>
<dbReference type="CDD" id="cd11056">
    <property type="entry name" value="CYP6-like"/>
    <property type="match status" value="1"/>
</dbReference>
<evidence type="ECO:0000256" key="12">
    <source>
        <dbReference type="ARBA" id="ARBA00023033"/>
    </source>
</evidence>
<dbReference type="PANTHER" id="PTHR24292">
    <property type="entry name" value="CYTOCHROME P450"/>
    <property type="match status" value="1"/>
</dbReference>
<keyword evidence="19" id="KW-1185">Reference proteome</keyword>
<evidence type="ECO:0000313" key="18">
    <source>
        <dbReference type="EMBL" id="VVD04629.1"/>
    </source>
</evidence>
<dbReference type="PANTHER" id="PTHR24292:SF45">
    <property type="entry name" value="CYTOCHROME P450 6G1-RELATED"/>
    <property type="match status" value="1"/>
</dbReference>
<name>A0A5E4R5Z4_9NEOP</name>
<dbReference type="InterPro" id="IPR002401">
    <property type="entry name" value="Cyt_P450_E_grp-I"/>
</dbReference>
<evidence type="ECO:0000256" key="16">
    <source>
        <dbReference type="RuleBase" id="RU000461"/>
    </source>
</evidence>
<dbReference type="PRINTS" id="PR00463">
    <property type="entry name" value="EP450I"/>
</dbReference>
<organism evidence="18 19">
    <name type="scientific">Leptidea sinapis</name>
    <dbReference type="NCBI Taxonomy" id="189913"/>
    <lineage>
        <taxon>Eukaryota</taxon>
        <taxon>Metazoa</taxon>
        <taxon>Ecdysozoa</taxon>
        <taxon>Arthropoda</taxon>
        <taxon>Hexapoda</taxon>
        <taxon>Insecta</taxon>
        <taxon>Pterygota</taxon>
        <taxon>Neoptera</taxon>
        <taxon>Endopterygota</taxon>
        <taxon>Lepidoptera</taxon>
        <taxon>Glossata</taxon>
        <taxon>Ditrysia</taxon>
        <taxon>Papilionoidea</taxon>
        <taxon>Pieridae</taxon>
        <taxon>Dismorphiinae</taxon>
        <taxon>Leptidea</taxon>
    </lineage>
</organism>
<evidence type="ECO:0000256" key="2">
    <source>
        <dbReference type="ARBA" id="ARBA00004174"/>
    </source>
</evidence>
<comment type="catalytic activity">
    <reaction evidence="14">
        <text>an organic molecule + reduced [NADPH--hemoprotein reductase] + O2 = an alcohol + oxidized [NADPH--hemoprotein reductase] + H2O + H(+)</text>
        <dbReference type="Rhea" id="RHEA:17149"/>
        <dbReference type="Rhea" id="RHEA-COMP:11964"/>
        <dbReference type="Rhea" id="RHEA-COMP:11965"/>
        <dbReference type="ChEBI" id="CHEBI:15377"/>
        <dbReference type="ChEBI" id="CHEBI:15378"/>
        <dbReference type="ChEBI" id="CHEBI:15379"/>
        <dbReference type="ChEBI" id="CHEBI:30879"/>
        <dbReference type="ChEBI" id="CHEBI:57618"/>
        <dbReference type="ChEBI" id="CHEBI:58210"/>
        <dbReference type="ChEBI" id="CHEBI:142491"/>
        <dbReference type="EC" id="1.14.14.1"/>
    </reaction>
</comment>
<keyword evidence="9" id="KW-0492">Microsome</keyword>
<gene>
    <name evidence="18" type="ORF">LSINAPIS_LOCUS14339</name>
</gene>
<evidence type="ECO:0000256" key="7">
    <source>
        <dbReference type="ARBA" id="ARBA00022723"/>
    </source>
</evidence>
<evidence type="ECO:0000256" key="13">
    <source>
        <dbReference type="ARBA" id="ARBA00023136"/>
    </source>
</evidence>
<evidence type="ECO:0000256" key="17">
    <source>
        <dbReference type="SAM" id="Phobius"/>
    </source>
</evidence>
<dbReference type="EMBL" id="FZQP02006873">
    <property type="protein sequence ID" value="VVD04629.1"/>
    <property type="molecule type" value="Genomic_DNA"/>
</dbReference>
<dbReference type="AlphaFoldDB" id="A0A5E4R5Z4"/>
<dbReference type="InterPro" id="IPR001128">
    <property type="entry name" value="Cyt_P450"/>
</dbReference>
<dbReference type="GO" id="GO:0020037">
    <property type="term" value="F:heme binding"/>
    <property type="evidence" value="ECO:0007669"/>
    <property type="project" value="InterPro"/>
</dbReference>
<dbReference type="Gene3D" id="1.10.630.10">
    <property type="entry name" value="Cytochrome P450"/>
    <property type="match status" value="1"/>
</dbReference>
<feature type="transmembrane region" description="Helical" evidence="17">
    <location>
        <begin position="216"/>
        <end position="235"/>
    </location>
</feature>
<evidence type="ECO:0000256" key="9">
    <source>
        <dbReference type="ARBA" id="ARBA00022848"/>
    </source>
</evidence>
<evidence type="ECO:0000256" key="4">
    <source>
        <dbReference type="ARBA" id="ARBA00010617"/>
    </source>
</evidence>
<dbReference type="GO" id="GO:0005789">
    <property type="term" value="C:endoplasmic reticulum membrane"/>
    <property type="evidence" value="ECO:0007669"/>
    <property type="project" value="UniProtKB-SubCell"/>
</dbReference>
<dbReference type="PRINTS" id="PR00385">
    <property type="entry name" value="P450"/>
</dbReference>
<dbReference type="Pfam" id="PF00067">
    <property type="entry name" value="p450"/>
    <property type="match status" value="1"/>
</dbReference>
<comment type="similarity">
    <text evidence="4 16">Belongs to the cytochrome P450 family.</text>
</comment>
<keyword evidence="7 15" id="KW-0479">Metal-binding</keyword>
<keyword evidence="17" id="KW-0812">Transmembrane</keyword>
<dbReference type="InterPro" id="IPR036396">
    <property type="entry name" value="Cyt_P450_sf"/>
</dbReference>
<feature type="transmembrane region" description="Helical" evidence="17">
    <location>
        <begin position="6"/>
        <end position="23"/>
    </location>
</feature>
<evidence type="ECO:0000256" key="15">
    <source>
        <dbReference type="PIRSR" id="PIRSR602401-1"/>
    </source>
</evidence>
<keyword evidence="10 16" id="KW-0560">Oxidoreductase</keyword>
<dbReference type="EC" id="1.14.14.1" evidence="5"/>
<accession>A0A5E4R5Z4</accession>
<keyword evidence="8" id="KW-0256">Endoplasmic reticulum</keyword>
<feature type="binding site" description="axial binding residue" evidence="15">
    <location>
        <position position="441"/>
    </location>
    <ligand>
        <name>heme</name>
        <dbReference type="ChEBI" id="CHEBI:30413"/>
    </ligand>
    <ligandPart>
        <name>Fe</name>
        <dbReference type="ChEBI" id="CHEBI:18248"/>
    </ligandPart>
</feature>
<evidence type="ECO:0000256" key="11">
    <source>
        <dbReference type="ARBA" id="ARBA00023004"/>
    </source>
</evidence>
<comment type="cofactor">
    <cofactor evidence="1 15">
        <name>heme</name>
        <dbReference type="ChEBI" id="CHEBI:30413"/>
    </cofactor>
</comment>
<dbReference type="GO" id="GO:0005506">
    <property type="term" value="F:iron ion binding"/>
    <property type="evidence" value="ECO:0007669"/>
    <property type="project" value="InterPro"/>
</dbReference>
<evidence type="ECO:0000256" key="14">
    <source>
        <dbReference type="ARBA" id="ARBA00047827"/>
    </source>
</evidence>
<dbReference type="FunFam" id="1.10.630.10:FF:000182">
    <property type="entry name" value="Cytochrome P450 3A4"/>
    <property type="match status" value="1"/>
</dbReference>
<dbReference type="InterPro" id="IPR050476">
    <property type="entry name" value="Insect_CytP450_Detox"/>
</dbReference>
<keyword evidence="11 15" id="KW-0408">Iron</keyword>
<dbReference type="GO" id="GO:0016712">
    <property type="term" value="F:oxidoreductase activity, acting on paired donors, with incorporation or reduction of molecular oxygen, reduced flavin or flavoprotein as one donor, and incorporation of one atom of oxygen"/>
    <property type="evidence" value="ECO:0007669"/>
    <property type="project" value="UniProtKB-EC"/>
</dbReference>
<keyword evidence="17" id="KW-1133">Transmembrane helix</keyword>
<dbReference type="InterPro" id="IPR017972">
    <property type="entry name" value="Cyt_P450_CS"/>
</dbReference>
<keyword evidence="13 17" id="KW-0472">Membrane</keyword>
<evidence type="ECO:0000256" key="3">
    <source>
        <dbReference type="ARBA" id="ARBA00004406"/>
    </source>
</evidence>
<dbReference type="PROSITE" id="PS00086">
    <property type="entry name" value="CYTOCHROME_P450"/>
    <property type="match status" value="1"/>
</dbReference>
<evidence type="ECO:0000256" key="6">
    <source>
        <dbReference type="ARBA" id="ARBA00022617"/>
    </source>
</evidence>
<keyword evidence="6 15" id="KW-0349">Heme</keyword>
<dbReference type="SUPFAM" id="SSF48264">
    <property type="entry name" value="Cytochrome P450"/>
    <property type="match status" value="1"/>
</dbReference>
<proteinExistence type="inferred from homology"/>
<evidence type="ECO:0000313" key="19">
    <source>
        <dbReference type="Proteomes" id="UP000324832"/>
    </source>
</evidence>
<keyword evidence="12 16" id="KW-0503">Monooxygenase</keyword>
<evidence type="ECO:0000256" key="5">
    <source>
        <dbReference type="ARBA" id="ARBA00012109"/>
    </source>
</evidence>
<evidence type="ECO:0000256" key="10">
    <source>
        <dbReference type="ARBA" id="ARBA00023002"/>
    </source>
</evidence>
<protein>
    <recommendedName>
        <fullName evidence="5">unspecific monooxygenase</fullName>
        <ecNumber evidence="5">1.14.14.1</ecNumber>
    </recommendedName>
</protein>
<dbReference type="Proteomes" id="UP000324832">
    <property type="component" value="Unassembled WGS sequence"/>
</dbReference>
<comment type="subcellular location">
    <subcellularLocation>
        <location evidence="3">Endoplasmic reticulum membrane</location>
        <topology evidence="3">Peripheral membrane protein</topology>
    </subcellularLocation>
    <subcellularLocation>
        <location evidence="2">Microsome membrane</location>
        <topology evidence="2">Peripheral membrane protein</topology>
    </subcellularLocation>
</comment>
<evidence type="ECO:0000256" key="1">
    <source>
        <dbReference type="ARBA" id="ARBA00001971"/>
    </source>
</evidence>
<reference evidence="18 19" key="1">
    <citation type="submission" date="2017-07" db="EMBL/GenBank/DDBJ databases">
        <authorList>
            <person name="Talla V."/>
            <person name="Backstrom N."/>
        </authorList>
    </citation>
    <scope>NUCLEOTIDE SEQUENCE [LARGE SCALE GENOMIC DNA]</scope>
</reference>
<sequence length="497" mass="58379">MLTLQSILCCIVVILLLTLYYFIRRQYSFWRTQGVVYERPWFPFGNLGFLMRKSFPEFFRELSIKYKCDYVGIFMGWKPTLVIQSPELAQQILVQDYHYFRDRHLYSGYSDPIGAYNLFTLKGQLWRDMRNELTPIFTSSKLKSITEWCNLSATELVMKIQRDHIEGNKAVNTRELFAMYISDNIAFTVFGIRESALNGEDSPMWQLTQHIVTWNFWRGLEFFLIFFLPGIASLFRLKVFSEQGSQYIKKMFWNVVDERRRRGFKDSKDLVNILLQLRGKYNDESNPEFADDLMIAQAAVFILGAVDTSSTVLSYCLHELSHHPDVQEKLFREIEAAMHKKQEKVLDYVALLELKYLTACINETMRKDTPIAELDRICIEDYKLNDDLVITKGTPVLVNTLAIHHNEKYYPEPNEWRPERFYGKVHSNQHFLAFGDGQRNCIGKRYAYMQMRAALVQIIYNYKVLPGMPYEVKSHPYSITLALYNGGIVKFVLRSEN</sequence>